<dbReference type="EMBL" id="MU003540">
    <property type="protein sequence ID" value="KAF2464090.1"/>
    <property type="molecule type" value="Genomic_DNA"/>
</dbReference>
<reference evidence="1" key="1">
    <citation type="journal article" date="2020" name="Stud. Mycol.">
        <title>101 Dothideomycetes genomes: a test case for predicting lifestyles and emergence of pathogens.</title>
        <authorList>
            <person name="Haridas S."/>
            <person name="Albert R."/>
            <person name="Binder M."/>
            <person name="Bloem J."/>
            <person name="Labutti K."/>
            <person name="Salamov A."/>
            <person name="Andreopoulos B."/>
            <person name="Baker S."/>
            <person name="Barry K."/>
            <person name="Bills G."/>
            <person name="Bluhm B."/>
            <person name="Cannon C."/>
            <person name="Castanera R."/>
            <person name="Culley D."/>
            <person name="Daum C."/>
            <person name="Ezra D."/>
            <person name="Gonzalez J."/>
            <person name="Henrissat B."/>
            <person name="Kuo A."/>
            <person name="Liang C."/>
            <person name="Lipzen A."/>
            <person name="Lutzoni F."/>
            <person name="Magnuson J."/>
            <person name="Mondo S."/>
            <person name="Nolan M."/>
            <person name="Ohm R."/>
            <person name="Pangilinan J."/>
            <person name="Park H.-J."/>
            <person name="Ramirez L."/>
            <person name="Alfaro M."/>
            <person name="Sun H."/>
            <person name="Tritt A."/>
            <person name="Yoshinaga Y."/>
            <person name="Zwiers L.-H."/>
            <person name="Turgeon B."/>
            <person name="Goodwin S."/>
            <person name="Spatafora J."/>
            <person name="Crous P."/>
            <person name="Grigoriev I."/>
        </authorList>
    </citation>
    <scope>NUCLEOTIDE SEQUENCE</scope>
    <source>
        <strain evidence="1">ATCC 200398</strain>
    </source>
</reference>
<keyword evidence="2" id="KW-1185">Reference proteome</keyword>
<evidence type="ECO:0000313" key="1">
    <source>
        <dbReference type="EMBL" id="KAF2464090.1"/>
    </source>
</evidence>
<gene>
    <name evidence="1" type="ORF">BDR25DRAFT_381721</name>
</gene>
<protein>
    <submittedName>
        <fullName evidence="1">Uncharacterized protein</fullName>
    </submittedName>
</protein>
<organism evidence="1 2">
    <name type="scientific">Lindgomyces ingoldianus</name>
    <dbReference type="NCBI Taxonomy" id="673940"/>
    <lineage>
        <taxon>Eukaryota</taxon>
        <taxon>Fungi</taxon>
        <taxon>Dikarya</taxon>
        <taxon>Ascomycota</taxon>
        <taxon>Pezizomycotina</taxon>
        <taxon>Dothideomycetes</taxon>
        <taxon>Pleosporomycetidae</taxon>
        <taxon>Pleosporales</taxon>
        <taxon>Lindgomycetaceae</taxon>
        <taxon>Lindgomyces</taxon>
    </lineage>
</organism>
<proteinExistence type="predicted"/>
<evidence type="ECO:0000313" key="2">
    <source>
        <dbReference type="Proteomes" id="UP000799755"/>
    </source>
</evidence>
<name>A0ACB6QD71_9PLEO</name>
<accession>A0ACB6QD71</accession>
<dbReference type="Proteomes" id="UP000799755">
    <property type="component" value="Unassembled WGS sequence"/>
</dbReference>
<sequence length="201" mass="21929">MHPLHILPIASLTAAIAQAPNFAITAKLSSSSSLIAIQGWNLTHYHFGACYNYAVFTSGTGRTFYANGTADEFSTHTSNLLSDDGSPFLPWGLIVSAPNATDNQGRRNVYINCGPGTSGVQVKTDGSFPMMGKGPRVVYGTGEFYVCKSNFVYGLAIALYYREAGEETPARCSNVELQTQCLDDRTEHPYQQDSWCYKSLE</sequence>
<comment type="caution">
    <text evidence="1">The sequence shown here is derived from an EMBL/GenBank/DDBJ whole genome shotgun (WGS) entry which is preliminary data.</text>
</comment>